<protein>
    <recommendedName>
        <fullName evidence="1">RES domain-containing protein</fullName>
    </recommendedName>
</protein>
<name>B1BVT3_CLOPF</name>
<dbReference type="InterPro" id="IPR014914">
    <property type="entry name" value="RES_dom"/>
</dbReference>
<evidence type="ECO:0000313" key="3">
    <source>
        <dbReference type="Proteomes" id="UP000005337"/>
    </source>
</evidence>
<dbReference type="EMBL" id="ABDW01000027">
    <property type="protein sequence ID" value="EDT14178.1"/>
    <property type="molecule type" value="Genomic_DNA"/>
</dbReference>
<dbReference type="Proteomes" id="UP000005337">
    <property type="component" value="Unassembled WGS sequence"/>
</dbReference>
<proteinExistence type="predicted"/>
<evidence type="ECO:0000259" key="1">
    <source>
        <dbReference type="Pfam" id="PF08808"/>
    </source>
</evidence>
<comment type="caution">
    <text evidence="2">The sequence shown here is derived from an EMBL/GenBank/DDBJ whole genome shotgun (WGS) entry which is preliminary data.</text>
</comment>
<feature type="domain" description="RES" evidence="1">
    <location>
        <begin position="76"/>
        <end position="131"/>
    </location>
</feature>
<sequence length="301" mass="34792">MKKNGVNIMSKVDFKRSLSNYLNALKNGCNNEIEKEKYKLLWETSNFLGLVVNYITLSKFNITLEYGKSIITKGTKLYRIRKYDSKTDFSSLNEWEPAPNRPQGRANFKGQEALYLGSTENICLLETHMKKDEKYALGVYEVIKDIQVGEYLSFTPIDKLHYYSGVVLNAFLITPSRNERNKELFSYLDSYYGSLSLDSLKNISDLTKNDLFELPIKFGVLNKRDEYYKLTNKICNILSKSTPDGIRYSSCYIPFETNGIECSDYNIVLYHEGISKIKFVNYEIKTNLKEFTGADIIKSFI</sequence>
<dbReference type="Pfam" id="PF08808">
    <property type="entry name" value="RES"/>
    <property type="match status" value="1"/>
</dbReference>
<reference evidence="2 3" key="1">
    <citation type="submission" date="2007-07" db="EMBL/GenBank/DDBJ databases">
        <title>Annotation of Clostridium perfringens E str. JGS1987.</title>
        <authorList>
            <person name="Paulsen I."/>
            <person name="Sebastian Y."/>
        </authorList>
    </citation>
    <scope>NUCLEOTIDE SEQUENCE [LARGE SCALE GENOMIC DNA]</scope>
    <source>
        <strain evidence="3">E str. JGS1987</strain>
    </source>
</reference>
<evidence type="ECO:0000313" key="2">
    <source>
        <dbReference type="EMBL" id="EDT14178.1"/>
    </source>
</evidence>
<accession>B1BVT3</accession>
<gene>
    <name evidence="2" type="ORF">AC3_A0668</name>
</gene>
<organism evidence="2 3">
    <name type="scientific">Clostridium perfringens E str. JGS1987</name>
    <dbReference type="NCBI Taxonomy" id="451755"/>
    <lineage>
        <taxon>Bacteria</taxon>
        <taxon>Bacillati</taxon>
        <taxon>Bacillota</taxon>
        <taxon>Clostridia</taxon>
        <taxon>Eubacteriales</taxon>
        <taxon>Clostridiaceae</taxon>
        <taxon>Clostridium</taxon>
    </lineage>
</organism>
<dbReference type="AlphaFoldDB" id="B1BVT3"/>